<feature type="compositionally biased region" description="Polar residues" evidence="1">
    <location>
        <begin position="321"/>
        <end position="344"/>
    </location>
</feature>
<dbReference type="EMBL" id="CAJPDS010000057">
    <property type="protein sequence ID" value="CAF9930771.1"/>
    <property type="molecule type" value="Genomic_DNA"/>
</dbReference>
<feature type="region of interest" description="Disordered" evidence="1">
    <location>
        <begin position="580"/>
        <end position="613"/>
    </location>
</feature>
<accession>A0A8H3G094</accession>
<feature type="compositionally biased region" description="Polar residues" evidence="1">
    <location>
        <begin position="162"/>
        <end position="177"/>
    </location>
</feature>
<sequence>MDPFSHIKVVHRQREEDDGGPPQMVFRRPSFSQQVQQAVSTATMGLQAGNVSTRGGGAVPSARASLANLTSGTTFAAAARQAELNAARASKLKAKEAEKAYEVPAVEPVALGALKFTTSRRRGGSRSRAWKTSDLEDIPDSSEEENSIQRPSSQLPDRDVSTILSLGTTQEQSSRTTNGRKRADTVDPHGPYQMPTAPYEKRVSSIKTSFSPSVHELFDSIQWDPDAPSFEPAMATEMGPNGGNKLNENLSPYPRDLYRRLSGIDVKPSTAPAPAFQGTQIHSDDPFTDQVNQLALRTAQANRQPPGQSTADAGQKHRMPSGQSHIHQSQQPLKPSGQQTSLPVQKQPLPTVKGTMDYSFRFPHSIRPSVNNQSLSGHVNPTTEAKSTMAPAVPKQTNKIANVNAYQRDPKPYSSFSATSKKEMLLQNLDEMVKVEKEKGKLPSSTRTVLYDPVARQAESQSRASNTHYRGQSELDKESLKLSEPLPWKDRPVDIFNPRYNNQDWREAPSFPPGLAQGNEYIYSLVQQPKPVERSLDDLQKWWTTDNRAQHLSLIHIEQINEAQRKLHMTPTRRGMAISMEPLTSSPSGRTESSMPAIGSERSSKKAASTGTSINSEGMTQLLKAALINLQSYVDGAGTEDYFGRFARVPEWCIDKSPGGNDSFFGDWGSPPSRVGRDPRYRPTYHEGRYTVFEELDRRGGREIMGRRLR</sequence>
<evidence type="ECO:0000313" key="2">
    <source>
        <dbReference type="EMBL" id="CAF9930771.1"/>
    </source>
</evidence>
<evidence type="ECO:0000256" key="1">
    <source>
        <dbReference type="SAM" id="MobiDB-lite"/>
    </source>
</evidence>
<keyword evidence="3" id="KW-1185">Reference proteome</keyword>
<feature type="region of interest" description="Disordered" evidence="1">
    <location>
        <begin position="454"/>
        <end position="481"/>
    </location>
</feature>
<feature type="compositionally biased region" description="Basic residues" evidence="1">
    <location>
        <begin position="120"/>
        <end position="129"/>
    </location>
</feature>
<comment type="caution">
    <text evidence="2">The sequence shown here is derived from an EMBL/GenBank/DDBJ whole genome shotgun (WGS) entry which is preliminary data.</text>
</comment>
<dbReference type="Proteomes" id="UP000664521">
    <property type="component" value="Unassembled WGS sequence"/>
</dbReference>
<feature type="compositionally biased region" description="Acidic residues" evidence="1">
    <location>
        <begin position="135"/>
        <end position="146"/>
    </location>
</feature>
<feature type="region of interest" description="Disordered" evidence="1">
    <location>
        <begin position="1"/>
        <end position="26"/>
    </location>
</feature>
<feature type="compositionally biased region" description="Basic and acidic residues" evidence="1">
    <location>
        <begin position="471"/>
        <end position="481"/>
    </location>
</feature>
<feature type="region of interest" description="Disordered" evidence="1">
    <location>
        <begin position="120"/>
        <end position="200"/>
    </location>
</feature>
<gene>
    <name evidence="2" type="ORF">HETSPECPRED_007703</name>
</gene>
<evidence type="ECO:0000313" key="3">
    <source>
        <dbReference type="Proteomes" id="UP000664521"/>
    </source>
</evidence>
<feature type="compositionally biased region" description="Polar residues" evidence="1">
    <location>
        <begin position="582"/>
        <end position="594"/>
    </location>
</feature>
<name>A0A8H3G094_9LECA</name>
<reference evidence="2" key="1">
    <citation type="submission" date="2021-03" db="EMBL/GenBank/DDBJ databases">
        <authorList>
            <person name="Tagirdzhanova G."/>
        </authorList>
    </citation>
    <scope>NUCLEOTIDE SEQUENCE</scope>
</reference>
<protein>
    <submittedName>
        <fullName evidence="2">Uncharacterized protein</fullName>
    </submittedName>
</protein>
<feature type="region of interest" description="Disordered" evidence="1">
    <location>
        <begin position="298"/>
        <end position="351"/>
    </location>
</feature>
<dbReference type="OrthoDB" id="10251048at2759"/>
<feature type="compositionally biased region" description="Polar residues" evidence="1">
    <location>
        <begin position="298"/>
        <end position="312"/>
    </location>
</feature>
<proteinExistence type="predicted"/>
<organism evidence="2 3">
    <name type="scientific">Heterodermia speciosa</name>
    <dbReference type="NCBI Taxonomy" id="116794"/>
    <lineage>
        <taxon>Eukaryota</taxon>
        <taxon>Fungi</taxon>
        <taxon>Dikarya</taxon>
        <taxon>Ascomycota</taxon>
        <taxon>Pezizomycotina</taxon>
        <taxon>Lecanoromycetes</taxon>
        <taxon>OSLEUM clade</taxon>
        <taxon>Lecanoromycetidae</taxon>
        <taxon>Caliciales</taxon>
        <taxon>Physciaceae</taxon>
        <taxon>Heterodermia</taxon>
    </lineage>
</organism>
<dbReference type="AlphaFoldDB" id="A0A8H3G094"/>
<feature type="compositionally biased region" description="Polar residues" evidence="1">
    <location>
        <begin position="458"/>
        <end position="470"/>
    </location>
</feature>